<keyword evidence="3 4" id="KW-0408">Iron</keyword>
<keyword evidence="1 4" id="KW-0349">Heme</keyword>
<dbReference type="PROSITE" id="PS51257">
    <property type="entry name" value="PROKAR_LIPOPROTEIN"/>
    <property type="match status" value="1"/>
</dbReference>
<dbReference type="KEGG" id="hbs:IPV69_09380"/>
<dbReference type="Proteomes" id="UP000593765">
    <property type="component" value="Chromosome"/>
</dbReference>
<evidence type="ECO:0000256" key="2">
    <source>
        <dbReference type="ARBA" id="ARBA00022723"/>
    </source>
</evidence>
<gene>
    <name evidence="7" type="ORF">IPV69_09380</name>
</gene>
<evidence type="ECO:0000313" key="7">
    <source>
        <dbReference type="EMBL" id="QOV91547.1"/>
    </source>
</evidence>
<dbReference type="RefSeq" id="WP_206294845.1">
    <property type="nucleotide sequence ID" value="NZ_CP063458.1"/>
</dbReference>
<dbReference type="AlphaFoldDB" id="A0A7M2X1C5"/>
<evidence type="ECO:0000256" key="1">
    <source>
        <dbReference type="ARBA" id="ARBA00022617"/>
    </source>
</evidence>
<dbReference type="SUPFAM" id="SSF46626">
    <property type="entry name" value="Cytochrome c"/>
    <property type="match status" value="1"/>
</dbReference>
<dbReference type="InterPro" id="IPR009056">
    <property type="entry name" value="Cyt_c-like_dom"/>
</dbReference>
<dbReference type="Gene3D" id="1.10.760.10">
    <property type="entry name" value="Cytochrome c-like domain"/>
    <property type="match status" value="1"/>
</dbReference>
<keyword evidence="2 4" id="KW-0479">Metal-binding</keyword>
<organism evidence="7 8">
    <name type="scientific">Humisphaera borealis</name>
    <dbReference type="NCBI Taxonomy" id="2807512"/>
    <lineage>
        <taxon>Bacteria</taxon>
        <taxon>Pseudomonadati</taxon>
        <taxon>Planctomycetota</taxon>
        <taxon>Phycisphaerae</taxon>
        <taxon>Tepidisphaerales</taxon>
        <taxon>Tepidisphaeraceae</taxon>
        <taxon>Humisphaera</taxon>
    </lineage>
</organism>
<protein>
    <submittedName>
        <fullName evidence="7">Cytochrome c</fullName>
    </submittedName>
</protein>
<evidence type="ECO:0000259" key="6">
    <source>
        <dbReference type="PROSITE" id="PS51007"/>
    </source>
</evidence>
<dbReference type="GO" id="GO:0046872">
    <property type="term" value="F:metal ion binding"/>
    <property type="evidence" value="ECO:0007669"/>
    <property type="project" value="UniProtKB-KW"/>
</dbReference>
<keyword evidence="8" id="KW-1185">Reference proteome</keyword>
<evidence type="ECO:0000256" key="4">
    <source>
        <dbReference type="PROSITE-ProRule" id="PRU00433"/>
    </source>
</evidence>
<dbReference type="GO" id="GO:0020037">
    <property type="term" value="F:heme binding"/>
    <property type="evidence" value="ECO:0007669"/>
    <property type="project" value="InterPro"/>
</dbReference>
<feature type="region of interest" description="Disordered" evidence="5">
    <location>
        <begin position="215"/>
        <end position="234"/>
    </location>
</feature>
<evidence type="ECO:0000313" key="8">
    <source>
        <dbReference type="Proteomes" id="UP000593765"/>
    </source>
</evidence>
<dbReference type="Pfam" id="PF13442">
    <property type="entry name" value="Cytochrome_CBB3"/>
    <property type="match status" value="1"/>
</dbReference>
<dbReference type="GO" id="GO:0009055">
    <property type="term" value="F:electron transfer activity"/>
    <property type="evidence" value="ECO:0007669"/>
    <property type="project" value="InterPro"/>
</dbReference>
<dbReference type="PANTHER" id="PTHR40394:SF2">
    <property type="entry name" value="QUINOL:CYTOCHROME C OXIDOREDUCTASE MEMBRANE PROTEIN"/>
    <property type="match status" value="1"/>
</dbReference>
<reference evidence="7 8" key="1">
    <citation type="submission" date="2020-10" db="EMBL/GenBank/DDBJ databases">
        <title>Wide distribution of Phycisphaera-like planctomycetes from WD2101 soil group in peatlands and genome analysis of the first cultivated representative.</title>
        <authorList>
            <person name="Dedysh S.N."/>
            <person name="Beletsky A.V."/>
            <person name="Ivanova A."/>
            <person name="Kulichevskaya I.S."/>
            <person name="Suzina N.E."/>
            <person name="Philippov D.A."/>
            <person name="Rakitin A.L."/>
            <person name="Mardanov A.V."/>
            <person name="Ravin N.V."/>
        </authorList>
    </citation>
    <scope>NUCLEOTIDE SEQUENCE [LARGE SCALE GENOMIC DNA]</scope>
    <source>
        <strain evidence="7 8">M1803</strain>
    </source>
</reference>
<feature type="domain" description="Cytochrome c" evidence="6">
    <location>
        <begin position="107"/>
        <end position="212"/>
    </location>
</feature>
<sequence length="234" mass="25914">MRRPNHNFLRSLLVKAALPALALPILGGCNLRQYAGFDMYNQPKAKVYRKSDFFEDRLGARPIVSGTVARSEVYVDRSSVGVQYVIHAGDGFPADVQKKLDGPDLKATLERGQVVYNVYCSVCHGQTGLGDGMIVQRGFTRPPSFVIPSEAAKDKMQKEDPHRWARTEFIQTAPPSHFYNAITQGFGAMYSYGERVKPADRWAVAAYIKTLQATPAEGVKLEPQPTPNDRPAAK</sequence>
<evidence type="ECO:0000256" key="3">
    <source>
        <dbReference type="ARBA" id="ARBA00023004"/>
    </source>
</evidence>
<dbReference type="PANTHER" id="PTHR40394">
    <property type="entry name" value="LIPOPROTEIN-RELATED"/>
    <property type="match status" value="1"/>
</dbReference>
<proteinExistence type="predicted"/>
<dbReference type="InterPro" id="IPR036909">
    <property type="entry name" value="Cyt_c-like_dom_sf"/>
</dbReference>
<dbReference type="PROSITE" id="PS51007">
    <property type="entry name" value="CYTC"/>
    <property type="match status" value="1"/>
</dbReference>
<dbReference type="EMBL" id="CP063458">
    <property type="protein sequence ID" value="QOV91547.1"/>
    <property type="molecule type" value="Genomic_DNA"/>
</dbReference>
<name>A0A7M2X1C5_9BACT</name>
<accession>A0A7M2X1C5</accession>
<evidence type="ECO:0000256" key="5">
    <source>
        <dbReference type="SAM" id="MobiDB-lite"/>
    </source>
</evidence>